<gene>
    <name evidence="2" type="ORF">D4A47_11875</name>
</gene>
<dbReference type="EMBL" id="RCHT01000031">
    <property type="protein sequence ID" value="RLL08673.1"/>
    <property type="molecule type" value="Genomic_DNA"/>
</dbReference>
<keyword evidence="1" id="KW-0472">Membrane</keyword>
<feature type="transmembrane region" description="Helical" evidence="1">
    <location>
        <begin position="279"/>
        <end position="298"/>
    </location>
</feature>
<feature type="transmembrane region" description="Helical" evidence="1">
    <location>
        <begin position="78"/>
        <end position="97"/>
    </location>
</feature>
<evidence type="ECO:0000313" key="3">
    <source>
        <dbReference type="Proteomes" id="UP000276301"/>
    </source>
</evidence>
<keyword evidence="1" id="KW-1133">Transmembrane helix</keyword>
<feature type="transmembrane region" description="Helical" evidence="1">
    <location>
        <begin position="117"/>
        <end position="138"/>
    </location>
</feature>
<feature type="transmembrane region" description="Helical" evidence="1">
    <location>
        <begin position="244"/>
        <end position="267"/>
    </location>
</feature>
<dbReference type="AlphaFoldDB" id="A0A498CWG6"/>
<name>A0A498CWG6_9FIRM</name>
<feature type="transmembrane region" description="Helical" evidence="1">
    <location>
        <begin position="7"/>
        <end position="25"/>
    </location>
</feature>
<accession>A0A498CWG6</accession>
<feature type="transmembrane region" description="Helical" evidence="1">
    <location>
        <begin position="211"/>
        <end position="232"/>
    </location>
</feature>
<dbReference type="Proteomes" id="UP000276301">
    <property type="component" value="Unassembled WGS sequence"/>
</dbReference>
<feature type="transmembrane region" description="Helical" evidence="1">
    <location>
        <begin position="45"/>
        <end position="66"/>
    </location>
</feature>
<feature type="transmembrane region" description="Helical" evidence="1">
    <location>
        <begin position="182"/>
        <end position="205"/>
    </location>
</feature>
<evidence type="ECO:0000313" key="2">
    <source>
        <dbReference type="EMBL" id="RLL08673.1"/>
    </source>
</evidence>
<comment type="caution">
    <text evidence="2">The sequence shown here is derived from an EMBL/GenBank/DDBJ whole genome shotgun (WGS) entry which is preliminary data.</text>
</comment>
<organism evidence="2 3">
    <name type="scientific">Anaerotruncus massiliensis</name>
    <name type="common">ex Liu et al. 2021</name>
    <dbReference type="NCBI Taxonomy" id="2321404"/>
    <lineage>
        <taxon>Bacteria</taxon>
        <taxon>Bacillati</taxon>
        <taxon>Bacillota</taxon>
        <taxon>Clostridia</taxon>
        <taxon>Eubacteriales</taxon>
        <taxon>Oscillospiraceae</taxon>
        <taxon>Anaerotruncus</taxon>
    </lineage>
</organism>
<evidence type="ECO:0000256" key="1">
    <source>
        <dbReference type="SAM" id="Phobius"/>
    </source>
</evidence>
<protein>
    <submittedName>
        <fullName evidence="2">Uncharacterized protein</fullName>
    </submittedName>
</protein>
<keyword evidence="1" id="KW-0812">Transmembrane</keyword>
<reference evidence="2 3" key="1">
    <citation type="submission" date="2018-10" db="EMBL/GenBank/DDBJ databases">
        <title>Anaerotruncus faecis sp. nov., isolated from human feces.</title>
        <authorList>
            <person name="Wang Y.-J."/>
        </authorList>
    </citation>
    <scope>NUCLEOTIDE SEQUENCE [LARGE SCALE GENOMIC DNA]</scope>
    <source>
        <strain evidence="2 3">22A2-44</strain>
    </source>
</reference>
<proteinExistence type="predicted"/>
<keyword evidence="3" id="KW-1185">Reference proteome</keyword>
<dbReference type="RefSeq" id="WP_121587434.1">
    <property type="nucleotide sequence ID" value="NZ_RCHT01000031.1"/>
</dbReference>
<sequence>MTKNRPLFFSLAGCAAVCLILRVVLKLTAVDPATGFYEGGGALPLVFNILLGVSVLLLLAAGYLSGRRMRGASVTFTIPLRALSIAAGATLFCWTLLRLKELPEVFSADYPLMPKLLLCLFTLLFRLALPWISAFLFFRVAGAGPFTIPCEFRAFTAEPDPRLPQNGFDLEGGLHTLRMNGWLMLLPLVWEIGELLSSFMAYTALRNVSDQMLTIVMLILMAPFLLAHARILSGVGAEKGVRQLLFFGPAFALFAIAVPGGMIAAALAGKTVALGLSPAAAVFYFLSGLYAAALCLSLRRSGR</sequence>